<dbReference type="InterPro" id="IPR048279">
    <property type="entry name" value="MdtK-like"/>
</dbReference>
<evidence type="ECO:0000256" key="4">
    <source>
        <dbReference type="ARBA" id="ARBA00022475"/>
    </source>
</evidence>
<evidence type="ECO:0000256" key="1">
    <source>
        <dbReference type="ARBA" id="ARBA00004429"/>
    </source>
</evidence>
<feature type="transmembrane region" description="Helical" evidence="10">
    <location>
        <begin position="245"/>
        <end position="270"/>
    </location>
</feature>
<organism evidence="11 12">
    <name type="scientific">Piscinibacter gummiphilus</name>
    <dbReference type="NCBI Taxonomy" id="946333"/>
    <lineage>
        <taxon>Bacteria</taxon>
        <taxon>Pseudomonadati</taxon>
        <taxon>Pseudomonadota</taxon>
        <taxon>Betaproteobacteria</taxon>
        <taxon>Burkholderiales</taxon>
        <taxon>Sphaerotilaceae</taxon>
        <taxon>Piscinibacter</taxon>
    </lineage>
</organism>
<evidence type="ECO:0000256" key="2">
    <source>
        <dbReference type="ARBA" id="ARBA00022448"/>
    </source>
</evidence>
<feature type="transmembrane region" description="Helical" evidence="10">
    <location>
        <begin position="395"/>
        <end position="418"/>
    </location>
</feature>
<feature type="transmembrane region" description="Helical" evidence="10">
    <location>
        <begin position="355"/>
        <end position="374"/>
    </location>
</feature>
<dbReference type="PIRSF" id="PIRSF006603">
    <property type="entry name" value="DinF"/>
    <property type="match status" value="1"/>
</dbReference>
<feature type="transmembrane region" description="Helical" evidence="10">
    <location>
        <begin position="97"/>
        <end position="119"/>
    </location>
</feature>
<keyword evidence="5 10" id="KW-0812">Transmembrane</keyword>
<name>A0ABZ0CYN4_9BURK</name>
<evidence type="ECO:0000256" key="5">
    <source>
        <dbReference type="ARBA" id="ARBA00022692"/>
    </source>
</evidence>
<feature type="transmembrane region" description="Helical" evidence="10">
    <location>
        <begin position="163"/>
        <end position="187"/>
    </location>
</feature>
<dbReference type="Proteomes" id="UP001303946">
    <property type="component" value="Chromosome"/>
</dbReference>
<dbReference type="PANTHER" id="PTHR43298:SF2">
    <property type="entry name" value="FMN_FAD EXPORTER YEEO-RELATED"/>
    <property type="match status" value="1"/>
</dbReference>
<dbReference type="PANTHER" id="PTHR43298">
    <property type="entry name" value="MULTIDRUG RESISTANCE PROTEIN NORM-RELATED"/>
    <property type="match status" value="1"/>
</dbReference>
<feature type="transmembrane region" description="Helical" evidence="10">
    <location>
        <begin position="290"/>
        <end position="311"/>
    </location>
</feature>
<evidence type="ECO:0000256" key="9">
    <source>
        <dbReference type="ARBA" id="ARBA00031636"/>
    </source>
</evidence>
<dbReference type="InterPro" id="IPR050222">
    <property type="entry name" value="MATE_MdtK"/>
</dbReference>
<keyword evidence="8 10" id="KW-0472">Membrane</keyword>
<dbReference type="NCBIfam" id="TIGR00797">
    <property type="entry name" value="matE"/>
    <property type="match status" value="1"/>
</dbReference>
<feature type="transmembrane region" description="Helical" evidence="10">
    <location>
        <begin position="323"/>
        <end position="343"/>
    </location>
</feature>
<feature type="transmembrane region" description="Helical" evidence="10">
    <location>
        <begin position="193"/>
        <end position="218"/>
    </location>
</feature>
<evidence type="ECO:0000256" key="10">
    <source>
        <dbReference type="SAM" id="Phobius"/>
    </source>
</evidence>
<keyword evidence="6 10" id="KW-1133">Transmembrane helix</keyword>
<evidence type="ECO:0000313" key="11">
    <source>
        <dbReference type="EMBL" id="WOB09621.1"/>
    </source>
</evidence>
<keyword evidence="4" id="KW-1003">Cell membrane</keyword>
<keyword evidence="3" id="KW-0050">Antiport</keyword>
<feature type="transmembrane region" description="Helical" evidence="10">
    <location>
        <begin position="56"/>
        <end position="77"/>
    </location>
</feature>
<evidence type="ECO:0000256" key="3">
    <source>
        <dbReference type="ARBA" id="ARBA00022449"/>
    </source>
</evidence>
<evidence type="ECO:0000256" key="7">
    <source>
        <dbReference type="ARBA" id="ARBA00023065"/>
    </source>
</evidence>
<evidence type="ECO:0000256" key="6">
    <source>
        <dbReference type="ARBA" id="ARBA00022989"/>
    </source>
</evidence>
<gene>
    <name evidence="11" type="ORF">RXV79_06050</name>
</gene>
<evidence type="ECO:0000256" key="8">
    <source>
        <dbReference type="ARBA" id="ARBA00023136"/>
    </source>
</evidence>
<dbReference type="InterPro" id="IPR002528">
    <property type="entry name" value="MATE_fam"/>
</dbReference>
<keyword evidence="12" id="KW-1185">Reference proteome</keyword>
<protein>
    <recommendedName>
        <fullName evidence="9">Multidrug-efflux transporter</fullName>
    </recommendedName>
</protein>
<feature type="transmembrane region" description="Helical" evidence="10">
    <location>
        <begin position="430"/>
        <end position="454"/>
    </location>
</feature>
<dbReference type="EMBL" id="CP136336">
    <property type="protein sequence ID" value="WOB09621.1"/>
    <property type="molecule type" value="Genomic_DNA"/>
</dbReference>
<dbReference type="Pfam" id="PF01554">
    <property type="entry name" value="MatE"/>
    <property type="match status" value="2"/>
</dbReference>
<accession>A0ABZ0CYN4</accession>
<keyword evidence="2" id="KW-0813">Transport</keyword>
<comment type="subcellular location">
    <subcellularLocation>
        <location evidence="1">Cell inner membrane</location>
        <topology evidence="1">Multi-pass membrane protein</topology>
    </subcellularLocation>
</comment>
<sequence length="460" mass="48308">MTAAATTRLVDSARRIAPLAWPVFVGQVAVLAFSTVDTVMVARYSALDLAALAVGAAAYITIFVGFMGMVLAIGPIAGQLFGAQKTEAAGAQLHQAIWVALGLSALGSALLLMPAPFLYAAQAKPEVAEKVQAYLGYLALALPPSLIFQAFRGFNTAVSRPKVVMALQLGALALKVPLNALFIYGLPALHVPAMGAAGCGLASAIAMWAQLAIAWWVLRRDPFYAPFGLHVTRLDKPHWPSLKELLRLGIPMGLSILIEVTGFTFMAIFISRLGTTEVAGHQLAANLVSLMFMMPLGIANATTTLVAQSIGAGRHADAQRLGWHGLQIGAIVATVLGTTVYLLREPVLRAYTNNAVIVAAAMPLLAFVAIFHVADATQTVAAFVMRAYRVATAPMVIYAVALWGVGLGGGYVLAFNLTGLTPEPLLGAQGFWAASVTGLVLSGVGLCALMAWVLRHKTGR</sequence>
<reference evidence="11 12" key="1">
    <citation type="submission" date="2023-10" db="EMBL/GenBank/DDBJ databases">
        <title>Bacteria for the degradation of biodegradable plastic PBAT(Polybutylene adipate terephthalate).</title>
        <authorList>
            <person name="Weon H.-Y."/>
            <person name="Yeon J."/>
        </authorList>
    </citation>
    <scope>NUCLEOTIDE SEQUENCE [LARGE SCALE GENOMIC DNA]</scope>
    <source>
        <strain evidence="11 12">SBD 7-3</strain>
    </source>
</reference>
<dbReference type="CDD" id="cd13131">
    <property type="entry name" value="MATE_NorM_like"/>
    <property type="match status" value="1"/>
</dbReference>
<evidence type="ECO:0000313" key="12">
    <source>
        <dbReference type="Proteomes" id="UP001303946"/>
    </source>
</evidence>
<feature type="transmembrane region" description="Helical" evidence="10">
    <location>
        <begin position="131"/>
        <end position="151"/>
    </location>
</feature>
<feature type="transmembrane region" description="Helical" evidence="10">
    <location>
        <begin position="16"/>
        <end position="36"/>
    </location>
</feature>
<dbReference type="RefSeq" id="WP_316702566.1">
    <property type="nucleotide sequence ID" value="NZ_CP136336.1"/>
</dbReference>
<keyword evidence="7" id="KW-0406">Ion transport</keyword>
<proteinExistence type="predicted"/>